<protein>
    <submittedName>
        <fullName evidence="2">Uncharacterized protein</fullName>
    </submittedName>
</protein>
<feature type="compositionally biased region" description="Basic and acidic residues" evidence="1">
    <location>
        <begin position="364"/>
        <end position="375"/>
    </location>
</feature>
<keyword evidence="3" id="KW-1185">Reference proteome</keyword>
<feature type="region of interest" description="Disordered" evidence="1">
    <location>
        <begin position="1"/>
        <end position="92"/>
    </location>
</feature>
<comment type="caution">
    <text evidence="2">The sequence shown here is derived from an EMBL/GenBank/DDBJ whole genome shotgun (WGS) entry which is preliminary data.</text>
</comment>
<feature type="compositionally biased region" description="Polar residues" evidence="1">
    <location>
        <begin position="1"/>
        <end position="12"/>
    </location>
</feature>
<feature type="compositionally biased region" description="Low complexity" evidence="1">
    <location>
        <begin position="414"/>
        <end position="427"/>
    </location>
</feature>
<gene>
    <name evidence="2" type="ORF">NP493_47g02018</name>
</gene>
<evidence type="ECO:0000313" key="3">
    <source>
        <dbReference type="Proteomes" id="UP001209878"/>
    </source>
</evidence>
<accession>A0AAD9PBX5</accession>
<evidence type="ECO:0000313" key="2">
    <source>
        <dbReference type="EMBL" id="KAK2191706.1"/>
    </source>
</evidence>
<dbReference type="EMBL" id="JAODUO010000047">
    <property type="protein sequence ID" value="KAK2191706.1"/>
    <property type="molecule type" value="Genomic_DNA"/>
</dbReference>
<organism evidence="2 3">
    <name type="scientific">Ridgeia piscesae</name>
    <name type="common">Tubeworm</name>
    <dbReference type="NCBI Taxonomy" id="27915"/>
    <lineage>
        <taxon>Eukaryota</taxon>
        <taxon>Metazoa</taxon>
        <taxon>Spiralia</taxon>
        <taxon>Lophotrochozoa</taxon>
        <taxon>Annelida</taxon>
        <taxon>Polychaeta</taxon>
        <taxon>Sedentaria</taxon>
        <taxon>Canalipalpata</taxon>
        <taxon>Sabellida</taxon>
        <taxon>Siboglinidae</taxon>
        <taxon>Ridgeia</taxon>
    </lineage>
</organism>
<feature type="compositionally biased region" description="Low complexity" evidence="1">
    <location>
        <begin position="1098"/>
        <end position="1110"/>
    </location>
</feature>
<feature type="compositionally biased region" description="Basic residues" evidence="1">
    <location>
        <begin position="353"/>
        <end position="363"/>
    </location>
</feature>
<feature type="region of interest" description="Disordered" evidence="1">
    <location>
        <begin position="329"/>
        <end position="548"/>
    </location>
</feature>
<feature type="region of interest" description="Disordered" evidence="1">
    <location>
        <begin position="188"/>
        <end position="221"/>
    </location>
</feature>
<evidence type="ECO:0000256" key="1">
    <source>
        <dbReference type="SAM" id="MobiDB-lite"/>
    </source>
</evidence>
<feature type="compositionally biased region" description="Polar residues" evidence="1">
    <location>
        <begin position="386"/>
        <end position="402"/>
    </location>
</feature>
<proteinExistence type="predicted"/>
<reference evidence="2" key="1">
    <citation type="journal article" date="2023" name="Mol. Biol. Evol.">
        <title>Third-Generation Sequencing Reveals the Adaptive Role of the Epigenome in Three Deep-Sea Polychaetes.</title>
        <authorList>
            <person name="Perez M."/>
            <person name="Aroh O."/>
            <person name="Sun Y."/>
            <person name="Lan Y."/>
            <person name="Juniper S.K."/>
            <person name="Young C.R."/>
            <person name="Angers B."/>
            <person name="Qian P.Y."/>
        </authorList>
    </citation>
    <scope>NUCLEOTIDE SEQUENCE</scope>
    <source>
        <strain evidence="2">R07B-5</strain>
    </source>
</reference>
<feature type="region of interest" description="Disordered" evidence="1">
    <location>
        <begin position="658"/>
        <end position="711"/>
    </location>
</feature>
<name>A0AAD9PBX5_RIDPI</name>
<feature type="compositionally biased region" description="Polar residues" evidence="1">
    <location>
        <begin position="39"/>
        <end position="48"/>
    </location>
</feature>
<dbReference type="AlphaFoldDB" id="A0AAD9PBX5"/>
<sequence length="1276" mass="135846">MDAQCPQLNSPVTCACDPPALQCSDRADMEDSPVAAPSNAPTNHSATSPQPPLSDGADSEDAEQSDLVLSLERPKVPLVCGGDTDDENEDDQRGVFDYITPARAVDALGKPKTASDVTRQNDAFFDKVDCSTTSSSDSTQVAEEYEMKLRVHGMFDTHLSSSRYKMQEEIYNAEMRANNDRQYDERYSVSSADGTVHSGDDSDDNLSNVNVRPTGDECYVQMPNDSSYDDDDGMECINQATKMSILQPLNSYASQNYGSTSVHSHVDGRSADSAMGFSRGLTAASCALPANRARIEKSTYSKRPNPPFGDPVHPELLVQTALKLIPSRVQHSSLEDPPISKADDTTSTESAMAKKKKKKKKHTKGDEAEDARPQRDINGNPMVATTKKQPSSGKTTDSGSSEPHSRADSGYELSDMSQSQMSSSSDSRFLEKKAKKAKRGRKEPCTMQAKDIPGNRGNEPIETLVDFIDNSQKKQRQQNGQVNGVPSLAPVTLGGATEQKTSFSAKKPGCGRGERKVSETNSKGQSGGSEGKASDVCTGSEGSSVTDSVANMNSVLDTRSTKDMSLVSPIHIVGVTDTYIFTDLDFGCSLPQEDEFKEVKKKKKRPKEAVTAVQKDSVFHALCQVEPHRKPHVSVHSVTPPPTSSVCSDDAHVERALSPSSFPVLGRSREGRRNSTGNAPPVDGMQDDSDMESVKSVPIGSDLGGRLDGGLSPSNLAKQSYAKIAAAQRPGKDSGALYRAEQTHLTGADGHAAGVKYGKDVNREKAVISSVEHTEPLGVQNTKPMAGCGPSVALPQSTCVQLALSSPVLSSVDTSPHSDSVRTLVMPDDVVTITKKTLAQMDMESTDQASVCSQSSTHGVQINDGSCSLPVSGLDSCPRTRSEPSVCSGLHSGSIESRVCPIRSSGIEEEPNTDIPEFIAEDITGQRVCPEKVPCHAAVAVPPSDKQDVVAKETQSSNKSLPSSAGAVVGDVSVSIVNTNIDSSKMLSSQNNSGLPPATRVGALPSAGSCNRAAVVAPKAGVSSMKRSKTNKSVIFFDKKLNELPQNLGISFGFGPETISVNEITKNSDGGSCNDACVTCERDDPVTGPVQPPPPRDSSLSHAAATTSSSQLPGGNAADIYRAKFLTPVNGVVLPHIASPHHRVAPDLASSSVSHACPEHVHLVSDSPVPSHAAKPISRHGASLLYNRANDFNFQRGKFDVEGAVTFLYKVIAPVNNVVINNDVASSHRHRRMDSMSSIEVSKNGRRYVPSNVLQQKPVQLRQNALAATGEDQVVI</sequence>
<feature type="region of interest" description="Disordered" evidence="1">
    <location>
        <begin position="632"/>
        <end position="651"/>
    </location>
</feature>
<feature type="region of interest" description="Disordered" evidence="1">
    <location>
        <begin position="1084"/>
        <end position="1113"/>
    </location>
</feature>
<dbReference type="Proteomes" id="UP001209878">
    <property type="component" value="Unassembled WGS sequence"/>
</dbReference>